<feature type="transmembrane region" description="Helical" evidence="1">
    <location>
        <begin position="12"/>
        <end position="35"/>
    </location>
</feature>
<feature type="transmembrane region" description="Helical" evidence="1">
    <location>
        <begin position="293"/>
        <end position="312"/>
    </location>
</feature>
<feature type="transmembrane region" description="Helical" evidence="1">
    <location>
        <begin position="324"/>
        <end position="346"/>
    </location>
</feature>
<gene>
    <name evidence="2" type="ORF">Q8P09_09380</name>
</gene>
<keyword evidence="1" id="KW-0812">Transmembrane</keyword>
<dbReference type="Proteomes" id="UP001228171">
    <property type="component" value="Unassembled WGS sequence"/>
</dbReference>
<dbReference type="GeneID" id="84652579"/>
<keyword evidence="1" id="KW-1133">Transmembrane helix</keyword>
<dbReference type="InterPro" id="IPR010266">
    <property type="entry name" value="NnrS"/>
</dbReference>
<evidence type="ECO:0000313" key="2">
    <source>
        <dbReference type="EMBL" id="MDP4545286.1"/>
    </source>
</evidence>
<organism evidence="2 3">
    <name type="scientific">Psychrobacter faecalis</name>
    <dbReference type="NCBI Taxonomy" id="180588"/>
    <lineage>
        <taxon>Bacteria</taxon>
        <taxon>Pseudomonadati</taxon>
        <taxon>Pseudomonadota</taxon>
        <taxon>Gammaproteobacteria</taxon>
        <taxon>Moraxellales</taxon>
        <taxon>Moraxellaceae</taxon>
        <taxon>Psychrobacter</taxon>
    </lineage>
</organism>
<comment type="caution">
    <text evidence="2">The sequence shown here is derived from an EMBL/GenBank/DDBJ whole genome shotgun (WGS) entry which is preliminary data.</text>
</comment>
<feature type="transmembrane region" description="Helical" evidence="1">
    <location>
        <begin position="135"/>
        <end position="159"/>
    </location>
</feature>
<dbReference type="EMBL" id="JAVAJI010000015">
    <property type="protein sequence ID" value="MDP4545286.1"/>
    <property type="molecule type" value="Genomic_DNA"/>
</dbReference>
<keyword evidence="1" id="KW-0472">Membrane</keyword>
<proteinExistence type="predicted"/>
<sequence length="363" mass="40958">MKAKPPFAHTYWFPLVALYSALTLPLSVGGQLGWFTVPAGLQYAWGHGHEMIFGFALLVIAGYLAGPQPKAYIFTVIGLWLVARLSFWFAPIFLRTAKKWRNKSAGFVLVGLGIAAVGFHLAMQSNQPDDWRLRLLLETVLLLSILMFYMGGRIIASALAGHFQSQNRFLKDRVQPRFEGSVLILLFSVLVLNLLPFAWVKFTIAALLLLSALLCVVRVLRWRPWWSYGRADLLAMLLGYSWIIVGWVGIALSLITANFPITKALHAITIGALGTLTFTVMSRTRSHRVLRDTNAKPFVFVLALLITAAALLRLNPTWLGYSQSIFLAVCCWSFAFIGLFFWLIWLNKVEKKVKRQRQLMQDK</sequence>
<reference evidence="2 3" key="1">
    <citation type="submission" date="2023-08" db="EMBL/GenBank/DDBJ databases">
        <authorList>
            <person name="Kumar R."/>
        </authorList>
    </citation>
    <scope>NUCLEOTIDE SEQUENCE [LARGE SCALE GENOMIC DNA]</scope>
    <source>
        <strain evidence="2 3">LUR13</strain>
    </source>
</reference>
<evidence type="ECO:0000313" key="3">
    <source>
        <dbReference type="Proteomes" id="UP001228171"/>
    </source>
</evidence>
<feature type="transmembrane region" description="Helical" evidence="1">
    <location>
        <begin position="204"/>
        <end position="221"/>
    </location>
</feature>
<feature type="transmembrane region" description="Helical" evidence="1">
    <location>
        <begin position="71"/>
        <end position="94"/>
    </location>
</feature>
<feature type="transmembrane region" description="Helical" evidence="1">
    <location>
        <begin position="47"/>
        <end position="65"/>
    </location>
</feature>
<feature type="transmembrane region" description="Helical" evidence="1">
    <location>
        <begin position="261"/>
        <end position="281"/>
    </location>
</feature>
<dbReference type="RefSeq" id="WP_068404346.1">
    <property type="nucleotide sequence ID" value="NZ_CAJGZG010000007.1"/>
</dbReference>
<keyword evidence="3" id="KW-1185">Reference proteome</keyword>
<feature type="transmembrane region" description="Helical" evidence="1">
    <location>
        <begin position="180"/>
        <end position="198"/>
    </location>
</feature>
<accession>A0ABT9HHN5</accession>
<protein>
    <submittedName>
        <fullName evidence="2">NnrS family protein</fullName>
    </submittedName>
</protein>
<feature type="transmembrane region" description="Helical" evidence="1">
    <location>
        <begin position="233"/>
        <end position="255"/>
    </location>
</feature>
<name>A0ABT9HHN5_9GAMM</name>
<feature type="transmembrane region" description="Helical" evidence="1">
    <location>
        <begin position="106"/>
        <end position="123"/>
    </location>
</feature>
<evidence type="ECO:0000256" key="1">
    <source>
        <dbReference type="SAM" id="Phobius"/>
    </source>
</evidence>
<dbReference type="Pfam" id="PF05940">
    <property type="entry name" value="NnrS"/>
    <property type="match status" value="2"/>
</dbReference>